<gene>
    <name evidence="1" type="ORF">CRV2_00003409</name>
</gene>
<reference evidence="1" key="1">
    <citation type="submission" date="2020-04" db="EMBL/GenBank/DDBJ databases">
        <authorList>
            <person name="Broberg M."/>
        </authorList>
    </citation>
    <scope>NUCLEOTIDE SEQUENCE</scope>
</reference>
<protein>
    <submittedName>
        <fullName evidence="1">Uncharacterized protein</fullName>
    </submittedName>
</protein>
<name>A0ACA9T5S8_BIOOC</name>
<evidence type="ECO:0000313" key="1">
    <source>
        <dbReference type="EMBL" id="CAG9936232.1"/>
    </source>
</evidence>
<organism evidence="1 2">
    <name type="scientific">Clonostachys rosea f. rosea IK726</name>
    <dbReference type="NCBI Taxonomy" id="1349383"/>
    <lineage>
        <taxon>Eukaryota</taxon>
        <taxon>Fungi</taxon>
        <taxon>Dikarya</taxon>
        <taxon>Ascomycota</taxon>
        <taxon>Pezizomycotina</taxon>
        <taxon>Sordariomycetes</taxon>
        <taxon>Hypocreomycetidae</taxon>
        <taxon>Hypocreales</taxon>
        <taxon>Bionectriaceae</taxon>
        <taxon>Clonostachys</taxon>
    </lineage>
</organism>
<keyword evidence="2" id="KW-1185">Reference proteome</keyword>
<dbReference type="EMBL" id="CADEHS020000001">
    <property type="protein sequence ID" value="CAG9936232.1"/>
    <property type="molecule type" value="Genomic_DNA"/>
</dbReference>
<proteinExistence type="predicted"/>
<dbReference type="Proteomes" id="UP000836387">
    <property type="component" value="Unassembled WGS sequence"/>
</dbReference>
<accession>A0ACA9T5S8</accession>
<comment type="caution">
    <text evidence="1">The sequence shown here is derived from an EMBL/GenBank/DDBJ whole genome shotgun (WGS) entry which is preliminary data.</text>
</comment>
<reference evidence="1" key="2">
    <citation type="submission" date="2021-10" db="EMBL/GenBank/DDBJ databases">
        <authorList>
            <person name="Piombo E."/>
        </authorList>
    </citation>
    <scope>NUCLEOTIDE SEQUENCE</scope>
</reference>
<evidence type="ECO:0000313" key="2">
    <source>
        <dbReference type="Proteomes" id="UP000836387"/>
    </source>
</evidence>
<sequence>MSDVKRFGDRNRTSYLNEVNQEATSDDTTMVTLNWLFGLPVGQQVSNGPTPGESIREDIQLLPPTEDPWYKAPPDLDRKRVGEILKIRQAPGNLTAIIGNSLGTAYNILYRTTDSAGRPSWAVTTLLIPSSFNFSPSGKAVMVSYQFAYNSANPDSSPSFALYGKLAEENKHLGLKSSTSFLDQLLSQGWIVNTPDFAGPMAAFGATVQAGHATLDSIRSVQNLAQLTGGTEMSIVIWGYSGGTTATAAAAEMQPTYAPELKLDGAILGGMANDLASSFDRLNGGPIAGSIIAILLGITAQFPDARAYLTSCLVPETRDEFLSVLETEASKSVLHFSGRDIYAFFKDGKKDVYGPILVELYETQMKIGTRSTPVMPMFIYHAIGDQVCPVDKVDDVVSKWREDGAHILFERNTLGNHVSEIENGKPRAMAWLRQIFDESYETSTCTIRNVIVEAPADSA</sequence>